<evidence type="ECO:0000256" key="11">
    <source>
        <dbReference type="SAM" id="MobiDB-lite"/>
    </source>
</evidence>
<keyword evidence="6" id="KW-0496">Mitochondrion</keyword>
<sequence>MANIYNSQLDAFDLYHKIREIASEEQERINSSIELPAVGHAVAGSVAAALSNVVTYPLDLLITRLQTQKRLQKGGSSSESDEYKNLQYALANIYEREGLAGFYTGLLEDTGKTMLDSFLFFLAYTYLRQKRLARFARNHGGKVPSLLPTVDELGIGFVAGSLTKLVTTPISNIVTRKQIGAVASSSPSPAGTEDPLRGPNTTLSTRDIIRSIHDSKGILGFWSGYSASLILTLNPSLTFFYFEALKRLFLPRSKRGNPPAMATFLLAAVSKALASSLTYPFSLAKARMQTSGTTNKSEIPTSSQRTTILTTLLYLLRTQGPSSLYSGLSLELTKGFFSHGITMLIKQNIHTTILSLYLSLSHLYYSVRSSFSPSSRPRRHRHRPNKNKNNKEYYDMALERVEGVVQTTTNATEDAINTAVDKSKQAVSAATNTMGYSANKTLEVTKSLGPSVIHQSEDLINDLMDMVEDSIPLELLGKDYGVGDD</sequence>
<dbReference type="GO" id="GO:0015217">
    <property type="term" value="F:ADP transmembrane transporter activity"/>
    <property type="evidence" value="ECO:0007669"/>
    <property type="project" value="TreeGrafter"/>
</dbReference>
<keyword evidence="7" id="KW-1133">Transmembrane helix</keyword>
<evidence type="ECO:0000256" key="10">
    <source>
        <dbReference type="RuleBase" id="RU000488"/>
    </source>
</evidence>
<evidence type="ECO:0000256" key="7">
    <source>
        <dbReference type="ARBA" id="ARBA00022989"/>
    </source>
</evidence>
<dbReference type="EMBL" id="LCWF01000041">
    <property type="protein sequence ID" value="KKY25537.1"/>
    <property type="molecule type" value="Genomic_DNA"/>
</dbReference>
<gene>
    <name evidence="12" type="ORF">UCRPC4_g01801</name>
</gene>
<dbReference type="PROSITE" id="PS50920">
    <property type="entry name" value="SOLCAR"/>
    <property type="match status" value="3"/>
</dbReference>
<evidence type="ECO:0000256" key="3">
    <source>
        <dbReference type="ARBA" id="ARBA00022448"/>
    </source>
</evidence>
<feature type="region of interest" description="Disordered" evidence="11">
    <location>
        <begin position="183"/>
        <end position="202"/>
    </location>
</feature>
<evidence type="ECO:0000313" key="12">
    <source>
        <dbReference type="EMBL" id="KKY25537.1"/>
    </source>
</evidence>
<keyword evidence="8 9" id="KW-0472">Membrane</keyword>
<dbReference type="PANTHER" id="PTHR45939:SF2">
    <property type="entry name" value="CARRIER PROTEIN, PUTATIVE (AFU_ORTHOLOGUE AFUA_2G13870)-RELATED"/>
    <property type="match status" value="1"/>
</dbReference>
<evidence type="ECO:0000256" key="5">
    <source>
        <dbReference type="ARBA" id="ARBA00022737"/>
    </source>
</evidence>
<feature type="region of interest" description="Disordered" evidence="11">
    <location>
        <begin position="369"/>
        <end position="389"/>
    </location>
</feature>
<evidence type="ECO:0000313" key="13">
    <source>
        <dbReference type="Proteomes" id="UP000053317"/>
    </source>
</evidence>
<name>A0A0G2ES02_PHACM</name>
<evidence type="ECO:0000256" key="9">
    <source>
        <dbReference type="PROSITE-ProRule" id="PRU00282"/>
    </source>
</evidence>
<reference evidence="12 13" key="2">
    <citation type="submission" date="2015-05" db="EMBL/GenBank/DDBJ databases">
        <authorList>
            <person name="Morales-Cruz A."/>
            <person name="Amrine K.C."/>
            <person name="Cantu D."/>
        </authorList>
    </citation>
    <scope>NUCLEOTIDE SEQUENCE [LARGE SCALE GENOMIC DNA]</scope>
    <source>
        <strain evidence="12">UCRPC4</strain>
    </source>
</reference>
<comment type="caution">
    <text evidence="12">The sequence shown here is derived from an EMBL/GenBank/DDBJ whole genome shotgun (WGS) entry which is preliminary data.</text>
</comment>
<organism evidence="12 13">
    <name type="scientific">Phaeomoniella chlamydospora</name>
    <name type="common">Phaeoacremonium chlamydosporum</name>
    <dbReference type="NCBI Taxonomy" id="158046"/>
    <lineage>
        <taxon>Eukaryota</taxon>
        <taxon>Fungi</taxon>
        <taxon>Dikarya</taxon>
        <taxon>Ascomycota</taxon>
        <taxon>Pezizomycotina</taxon>
        <taxon>Eurotiomycetes</taxon>
        <taxon>Chaetothyriomycetidae</taxon>
        <taxon>Phaeomoniellales</taxon>
        <taxon>Phaeomoniellaceae</taxon>
        <taxon>Phaeomoniella</taxon>
    </lineage>
</organism>
<dbReference type="PANTHER" id="PTHR45939">
    <property type="entry name" value="PEROXISOMAL MEMBRANE PROTEIN PMP34-RELATED"/>
    <property type="match status" value="1"/>
</dbReference>
<dbReference type="SUPFAM" id="SSF103506">
    <property type="entry name" value="Mitochondrial carrier"/>
    <property type="match status" value="1"/>
</dbReference>
<feature type="compositionally biased region" description="Basic residues" evidence="11">
    <location>
        <begin position="376"/>
        <end position="388"/>
    </location>
</feature>
<evidence type="ECO:0000256" key="1">
    <source>
        <dbReference type="ARBA" id="ARBA00004141"/>
    </source>
</evidence>
<evidence type="ECO:0000256" key="8">
    <source>
        <dbReference type="ARBA" id="ARBA00023136"/>
    </source>
</evidence>
<dbReference type="GO" id="GO:0016020">
    <property type="term" value="C:membrane"/>
    <property type="evidence" value="ECO:0007669"/>
    <property type="project" value="UniProtKB-SubCell"/>
</dbReference>
<evidence type="ECO:0000256" key="4">
    <source>
        <dbReference type="ARBA" id="ARBA00022692"/>
    </source>
</evidence>
<dbReference type="OrthoDB" id="18574at2759"/>
<dbReference type="InterPro" id="IPR018108">
    <property type="entry name" value="MCP_transmembrane"/>
</dbReference>
<feature type="repeat" description="Solcar" evidence="9">
    <location>
        <begin position="147"/>
        <end position="248"/>
    </location>
</feature>
<comment type="subcellular location">
    <subcellularLocation>
        <location evidence="1">Membrane</location>
        <topology evidence="1">Multi-pass membrane protein</topology>
    </subcellularLocation>
</comment>
<keyword evidence="6" id="KW-0999">Mitochondrion inner membrane</keyword>
<proteinExistence type="inferred from homology"/>
<dbReference type="Gene3D" id="1.50.40.10">
    <property type="entry name" value="Mitochondrial carrier domain"/>
    <property type="match status" value="1"/>
</dbReference>
<reference evidence="12 13" key="1">
    <citation type="submission" date="2015-05" db="EMBL/GenBank/DDBJ databases">
        <title>Distinctive expansion of gene families associated with plant cell wall degradation and secondary metabolism in the genomes of grapevine trunk pathogens.</title>
        <authorList>
            <person name="Lawrence D.P."/>
            <person name="Travadon R."/>
            <person name="Rolshausen P.E."/>
            <person name="Baumgartner K."/>
        </authorList>
    </citation>
    <scope>NUCLEOTIDE SEQUENCE [LARGE SCALE GENOMIC DNA]</scope>
    <source>
        <strain evidence="12">UCRPC4</strain>
    </source>
</reference>
<evidence type="ECO:0000256" key="6">
    <source>
        <dbReference type="ARBA" id="ARBA00022792"/>
    </source>
</evidence>
<keyword evidence="5" id="KW-0677">Repeat</keyword>
<dbReference type="AlphaFoldDB" id="A0A0G2ES02"/>
<keyword evidence="13" id="KW-1185">Reference proteome</keyword>
<accession>A0A0G2ES02</accession>
<feature type="repeat" description="Solcar" evidence="9">
    <location>
        <begin position="258"/>
        <end position="352"/>
    </location>
</feature>
<evidence type="ECO:0000256" key="2">
    <source>
        <dbReference type="ARBA" id="ARBA00006375"/>
    </source>
</evidence>
<keyword evidence="3 10" id="KW-0813">Transport</keyword>
<comment type="similarity">
    <text evidence="2 10">Belongs to the mitochondrial carrier (TC 2.A.29) family.</text>
</comment>
<dbReference type="InterPro" id="IPR023395">
    <property type="entry name" value="MCP_dom_sf"/>
</dbReference>
<feature type="repeat" description="Solcar" evidence="9">
    <location>
        <begin position="35"/>
        <end position="130"/>
    </location>
</feature>
<dbReference type="Pfam" id="PF00153">
    <property type="entry name" value="Mito_carr"/>
    <property type="match status" value="3"/>
</dbReference>
<dbReference type="InterPro" id="IPR052217">
    <property type="entry name" value="Mito/Peroxisomal_Carrier"/>
</dbReference>
<keyword evidence="4 9" id="KW-0812">Transmembrane</keyword>
<protein>
    <submittedName>
        <fullName evidence="12">Putative peroxisomal adenine nucleotide transporter 1</fullName>
    </submittedName>
</protein>
<dbReference type="Proteomes" id="UP000053317">
    <property type="component" value="Unassembled WGS sequence"/>
</dbReference>